<dbReference type="eggNOG" id="COG4771">
    <property type="taxonomic scope" value="Bacteria"/>
</dbReference>
<protein>
    <submittedName>
        <fullName evidence="3">TonB-dependent receptor plug</fullName>
    </submittedName>
</protein>
<sequence>MNDMRSTNQSQESRPYMLRLFSRLLYLVAFVALLCGSSLFGQSANGRFSGQVTDNDGGAIPGASVQIVNQETLVKREAKTDAAGAYSVLSLPAGHYQIIVEADGFSRRSSEVITLTAGQSVVFNAPLSVGGVKTEVEVNEAGMTTVQTTNASISTILGQKEITGYGLNGRNFSQLVNMAPGVSNQTGQDEAKVGVAGSAKFSVNGGRVEYNTFSVDGSDVLNTSINASRGQGEPLMVYPSIDAIQDMKVLTADYSALYGKSASGSVLVTTKSGTDKFHGNVYGFIRNEMFNARNFFDQPNPTPLGFEGKLTYRTPLYRRLDFGGTIGGPLFIPHLYNNSKSKTFFFFSEEVRREKTPVDYNQAVPTLAERAGNFSDVCPTLVPGGSDSFNPSDFPDCPQGPYLPDGRPAVGRSVGLNYTSAALLNSGLIPAPNSSRGCNSTNPSPLPHCYVAAVSPATHWREELFRIDHNLTANERVYFRYVHDSWDTVTLAPQWGVVQNSFPTVENQLNGPGLNMVLSLAQTLPHGITNLLSGSYEVEHITLAPQPGVGVASLNRPAILGDPCTQVSAPGGNYTPSTLTQCPMGFIFNNGFGGNKLPGLAFQGNNGAYGGHGFAADTGYAPWSQSNPTFNLRDDVSKVVRKHNLQFGFEGTFVQQNELSAVTGANSGDLQGLLTFSNQQSIHTTGNAFADFLAGSGFSNNGTPAVTQGAIKSYTQDSGQAKYYTRYKVADFYLQDDWRVHSRLTINAGLRASLFGAWYNPKNTGYNWRPEAFSQSLGSSIYIDPNNGYLVDKGTGSPVSLSRVGPYSLSSLNSKITNGLVQCGANGIPDSCMSNKLFHPAPRVGISWDPKGDGKTAIRVGYGLFWEHGTGYEANTGSLIGSAPLILSETQSNLTGNVNLNGNSAYNLIGFSCQGGTAQCGTTAGPAGGATFPLNVTSIPTKAVYSYVQQWSLSVQHEVHRAMVAQIAYVGTRGTHLTAVRDLNQLQPLSDGLNPFAAGQPITSSVCQSGTTGTPFSVAGLNSASPGSGITVPSSQGIGPSSPGYVNMFVACTGNPGFANFQRTPPVKLGISADAVRPYPGFSNIISVENVADSTYHALQGTLRQTTGSLTIGLAYTYSHSLDDSSDRSTANFANSLDIHSNHASSDFDQRHLLNINYIYDLPLLRLLQGFANLVGSGSDSDDEEKPTPNSATPWELAPVWKTVLGGWQLSGITTWQTGTPFSVINGGGADGTGAADNAGVGDALGVGSYADILGSARVGKPFVAQNSNNVGPLLLNPGAFTAPRGLTFGNSGRNYLHNPSRTNFNMSLFKHFKPFQERVDIEFRAEAYNVFNHTQFRITDASHPGNTGNNVINCYGSQVDFYSAGASSCLAGNSFLHPVDAHDPRILQFGLKGSF</sequence>
<feature type="domain" description="TonB-dependent transporter Oar-like beta-barrel" evidence="2">
    <location>
        <begin position="1200"/>
        <end position="1343"/>
    </location>
</feature>
<dbReference type="SUPFAM" id="SSF49464">
    <property type="entry name" value="Carboxypeptidase regulatory domain-like"/>
    <property type="match status" value="1"/>
</dbReference>
<gene>
    <name evidence="3" type="ordered locus">AciPR4_2510</name>
</gene>
<dbReference type="Gene3D" id="2.170.130.10">
    <property type="entry name" value="TonB-dependent receptor, plug domain"/>
    <property type="match status" value="1"/>
</dbReference>
<dbReference type="HOGENOM" id="CLU_006298_0_0_0"/>
<feature type="domain" description="TonB-dependent receptor plug" evidence="1">
    <location>
        <begin position="147"/>
        <end position="266"/>
    </location>
</feature>
<keyword evidence="3" id="KW-0675">Receptor</keyword>
<dbReference type="EMBL" id="CP002467">
    <property type="protein sequence ID" value="ADV83289.1"/>
    <property type="molecule type" value="Genomic_DNA"/>
</dbReference>
<dbReference type="InterPro" id="IPR037066">
    <property type="entry name" value="Plug_dom_sf"/>
</dbReference>
<keyword evidence="4" id="KW-1185">Reference proteome</keyword>
<dbReference type="PANTHER" id="PTHR30069:SF46">
    <property type="entry name" value="OAR PROTEIN"/>
    <property type="match status" value="1"/>
</dbReference>
<feature type="domain" description="TonB-dependent transporter Oar-like beta-barrel" evidence="2">
    <location>
        <begin position="269"/>
        <end position="1166"/>
    </location>
</feature>
<dbReference type="InterPro" id="IPR008969">
    <property type="entry name" value="CarboxyPept-like_regulatory"/>
</dbReference>
<evidence type="ECO:0000313" key="3">
    <source>
        <dbReference type="EMBL" id="ADV83289.1"/>
    </source>
</evidence>
<dbReference type="InterPro" id="IPR012910">
    <property type="entry name" value="Plug_dom"/>
</dbReference>
<organism evidence="3 4">
    <name type="scientific">Terriglobus saanensis (strain ATCC BAA-1853 / DSM 23119 / SP1PR4)</name>
    <dbReference type="NCBI Taxonomy" id="401053"/>
    <lineage>
        <taxon>Bacteria</taxon>
        <taxon>Pseudomonadati</taxon>
        <taxon>Acidobacteriota</taxon>
        <taxon>Terriglobia</taxon>
        <taxon>Terriglobales</taxon>
        <taxon>Acidobacteriaceae</taxon>
        <taxon>Terriglobus</taxon>
    </lineage>
</organism>
<dbReference type="Pfam" id="PF07715">
    <property type="entry name" value="Plug"/>
    <property type="match status" value="1"/>
</dbReference>
<dbReference type="GO" id="GO:0009279">
    <property type="term" value="C:cell outer membrane"/>
    <property type="evidence" value="ECO:0007669"/>
    <property type="project" value="TreeGrafter"/>
</dbReference>
<dbReference type="Gene3D" id="2.60.40.1120">
    <property type="entry name" value="Carboxypeptidase-like, regulatory domain"/>
    <property type="match status" value="1"/>
</dbReference>
<reference evidence="3 4" key="1">
    <citation type="journal article" date="2012" name="Stand. Genomic Sci.">
        <title>Complete genome sequence of Terriglobus saanensis type strain SP1PR4(T), an Acidobacteria from tundra soil.</title>
        <authorList>
            <person name="Rawat S.R."/>
            <person name="Mannisto M.K."/>
            <person name="Starovoytov V."/>
            <person name="Goodwin L."/>
            <person name="Nolan M."/>
            <person name="Hauser L."/>
            <person name="Land M."/>
            <person name="Davenport K.W."/>
            <person name="Woyke T."/>
            <person name="Haggblom M.M."/>
        </authorList>
    </citation>
    <scope>NUCLEOTIDE SEQUENCE</scope>
    <source>
        <strain evidence="4">ATCC BAA-1853 / DSM 23119 / SP1PR4</strain>
    </source>
</reference>
<dbReference type="GO" id="GO:0015344">
    <property type="term" value="F:siderophore uptake transmembrane transporter activity"/>
    <property type="evidence" value="ECO:0007669"/>
    <property type="project" value="TreeGrafter"/>
</dbReference>
<dbReference type="InterPro" id="IPR039426">
    <property type="entry name" value="TonB-dep_rcpt-like"/>
</dbReference>
<evidence type="ECO:0000313" key="4">
    <source>
        <dbReference type="Proteomes" id="UP000006844"/>
    </source>
</evidence>
<dbReference type="GO" id="GO:0044718">
    <property type="term" value="P:siderophore transmembrane transport"/>
    <property type="evidence" value="ECO:0007669"/>
    <property type="project" value="TreeGrafter"/>
</dbReference>
<dbReference type="Pfam" id="PF25183">
    <property type="entry name" value="OMP_b-brl_4"/>
    <property type="match status" value="2"/>
</dbReference>
<dbReference type="InterPro" id="IPR057601">
    <property type="entry name" value="Oar-like_b-barrel"/>
</dbReference>
<dbReference type="KEGG" id="tsa:AciPR4_2510"/>
<proteinExistence type="predicted"/>
<dbReference type="SUPFAM" id="SSF56935">
    <property type="entry name" value="Porins"/>
    <property type="match status" value="1"/>
</dbReference>
<dbReference type="OrthoDB" id="97893at2"/>
<dbReference type="Proteomes" id="UP000006844">
    <property type="component" value="Chromosome"/>
</dbReference>
<evidence type="ECO:0000259" key="2">
    <source>
        <dbReference type="Pfam" id="PF25183"/>
    </source>
</evidence>
<dbReference type="STRING" id="401053.AciPR4_2510"/>
<accession>E8V071</accession>
<evidence type="ECO:0000259" key="1">
    <source>
        <dbReference type="Pfam" id="PF07715"/>
    </source>
</evidence>
<name>E8V071_TERSS</name>
<dbReference type="Pfam" id="PF13620">
    <property type="entry name" value="CarboxypepD_reg"/>
    <property type="match status" value="1"/>
</dbReference>
<dbReference type="PANTHER" id="PTHR30069">
    <property type="entry name" value="TONB-DEPENDENT OUTER MEMBRANE RECEPTOR"/>
    <property type="match status" value="1"/>
</dbReference>